<dbReference type="EMBL" id="ML993587">
    <property type="protein sequence ID" value="KAF2169869.1"/>
    <property type="molecule type" value="Genomic_DNA"/>
</dbReference>
<keyword evidence="2" id="KW-1133">Transmembrane helix</keyword>
<evidence type="ECO:0000256" key="1">
    <source>
        <dbReference type="SAM" id="MobiDB-lite"/>
    </source>
</evidence>
<protein>
    <recommendedName>
        <fullName evidence="6">Mid2 domain-containing protein</fullName>
    </recommendedName>
</protein>
<keyword evidence="2" id="KW-0812">Transmembrane</keyword>
<dbReference type="Proteomes" id="UP000799537">
    <property type="component" value="Unassembled WGS sequence"/>
</dbReference>
<feature type="compositionally biased region" description="Low complexity" evidence="1">
    <location>
        <begin position="404"/>
        <end position="414"/>
    </location>
</feature>
<dbReference type="OrthoDB" id="3650014at2759"/>
<name>A0A6A6CVQ1_ZASCE</name>
<gene>
    <name evidence="4" type="ORF">M409DRAFT_52355</name>
</gene>
<evidence type="ECO:0000313" key="5">
    <source>
        <dbReference type="Proteomes" id="UP000799537"/>
    </source>
</evidence>
<organism evidence="4 5">
    <name type="scientific">Zasmidium cellare ATCC 36951</name>
    <dbReference type="NCBI Taxonomy" id="1080233"/>
    <lineage>
        <taxon>Eukaryota</taxon>
        <taxon>Fungi</taxon>
        <taxon>Dikarya</taxon>
        <taxon>Ascomycota</taxon>
        <taxon>Pezizomycotina</taxon>
        <taxon>Dothideomycetes</taxon>
        <taxon>Dothideomycetidae</taxon>
        <taxon>Mycosphaerellales</taxon>
        <taxon>Mycosphaerellaceae</taxon>
        <taxon>Zasmidium</taxon>
    </lineage>
</organism>
<keyword evidence="3" id="KW-0732">Signal</keyword>
<sequence length="532" mass="55503">MALSHLLVSALLFHSICGHLITPAAIIPARASQPATVGSGGDKEVDVPLANQLFKRDTLFCDGATGAFKCTIGTCYTGLDGFVGCCSVSNCKPRTTCMDWHPSVAVNVDVDTVGFMYCSDPSLPLCNTLSNSVADQYIIWCGATGGLQVTGYPNPVTKGSMASDLPSPFDSGLLFPSTTTEFTEKLTAKATPSVVTVVSTQALPTATSSPTEDEQTKEAGSKKEHDSTPHGAIVGIAMGATAGGVLLLAALWYFRHTRKSNGNAHGDGEKPTSPSPDTSRPPSNDSQGSPYAASKSLAPIDTKNSSPVSRFPGHPNRLNDIGSPTSSAVEFGSLQRYTVTNPDLTSPGETAAASPVEAPSSPYTFHAPKLQQNTSPTSLVSPLVGDTTRDSTVSALWPSPARPPSSTFTPYTPSNYAPSAPSSLPRSTNLQPPSLPQPYSTATFATTTTSSCAPYTPSTYRSEAPDSIPPTLRPSCVLPQEYSAATVESERTEARSPVYRGLSGNAAPSDFLSAERAIGGGWENGSPTRGER</sequence>
<dbReference type="AlphaFoldDB" id="A0A6A6CVQ1"/>
<keyword evidence="5" id="KW-1185">Reference proteome</keyword>
<feature type="compositionally biased region" description="Polar residues" evidence="1">
    <location>
        <begin position="339"/>
        <end position="348"/>
    </location>
</feature>
<dbReference type="RefSeq" id="XP_033670758.1">
    <property type="nucleotide sequence ID" value="XM_033812061.1"/>
</dbReference>
<feature type="region of interest" description="Disordered" evidence="1">
    <location>
        <begin position="339"/>
        <end position="508"/>
    </location>
</feature>
<feature type="compositionally biased region" description="Polar residues" evidence="1">
    <location>
        <begin position="415"/>
        <end position="432"/>
    </location>
</feature>
<evidence type="ECO:0000256" key="3">
    <source>
        <dbReference type="SAM" id="SignalP"/>
    </source>
</evidence>
<evidence type="ECO:0000313" key="4">
    <source>
        <dbReference type="EMBL" id="KAF2169869.1"/>
    </source>
</evidence>
<feature type="compositionally biased region" description="Low complexity" evidence="1">
    <location>
        <begin position="271"/>
        <end position="286"/>
    </location>
</feature>
<feature type="compositionally biased region" description="Polar residues" evidence="1">
    <location>
        <begin position="370"/>
        <end position="380"/>
    </location>
</feature>
<feature type="compositionally biased region" description="Low complexity" evidence="1">
    <location>
        <begin position="440"/>
        <end position="453"/>
    </location>
</feature>
<evidence type="ECO:0000256" key="2">
    <source>
        <dbReference type="SAM" id="Phobius"/>
    </source>
</evidence>
<reference evidence="4" key="1">
    <citation type="journal article" date="2020" name="Stud. Mycol.">
        <title>101 Dothideomycetes genomes: a test case for predicting lifestyles and emergence of pathogens.</title>
        <authorList>
            <person name="Haridas S."/>
            <person name="Albert R."/>
            <person name="Binder M."/>
            <person name="Bloem J."/>
            <person name="Labutti K."/>
            <person name="Salamov A."/>
            <person name="Andreopoulos B."/>
            <person name="Baker S."/>
            <person name="Barry K."/>
            <person name="Bills G."/>
            <person name="Bluhm B."/>
            <person name="Cannon C."/>
            <person name="Castanera R."/>
            <person name="Culley D."/>
            <person name="Daum C."/>
            <person name="Ezra D."/>
            <person name="Gonzalez J."/>
            <person name="Henrissat B."/>
            <person name="Kuo A."/>
            <person name="Liang C."/>
            <person name="Lipzen A."/>
            <person name="Lutzoni F."/>
            <person name="Magnuson J."/>
            <person name="Mondo S."/>
            <person name="Nolan M."/>
            <person name="Ohm R."/>
            <person name="Pangilinan J."/>
            <person name="Park H.-J."/>
            <person name="Ramirez L."/>
            <person name="Alfaro M."/>
            <person name="Sun H."/>
            <person name="Tritt A."/>
            <person name="Yoshinaga Y."/>
            <person name="Zwiers L.-H."/>
            <person name="Turgeon B."/>
            <person name="Goodwin S."/>
            <person name="Spatafora J."/>
            <person name="Crous P."/>
            <person name="Grigoriev I."/>
        </authorList>
    </citation>
    <scope>NUCLEOTIDE SEQUENCE</scope>
    <source>
        <strain evidence="4">ATCC 36951</strain>
    </source>
</reference>
<keyword evidence="2" id="KW-0472">Membrane</keyword>
<dbReference type="GeneID" id="54565333"/>
<feature type="region of interest" description="Disordered" evidence="1">
    <location>
        <begin position="201"/>
        <end position="229"/>
    </location>
</feature>
<feature type="signal peptide" evidence="3">
    <location>
        <begin position="1"/>
        <end position="18"/>
    </location>
</feature>
<accession>A0A6A6CVQ1</accession>
<feature type="transmembrane region" description="Helical" evidence="2">
    <location>
        <begin position="232"/>
        <end position="254"/>
    </location>
</feature>
<feature type="region of interest" description="Disordered" evidence="1">
    <location>
        <begin position="259"/>
        <end position="327"/>
    </location>
</feature>
<evidence type="ECO:0008006" key="6">
    <source>
        <dbReference type="Google" id="ProtNLM"/>
    </source>
</evidence>
<feature type="chain" id="PRO_5025603615" description="Mid2 domain-containing protein" evidence="3">
    <location>
        <begin position="19"/>
        <end position="532"/>
    </location>
</feature>
<feature type="compositionally biased region" description="Basic and acidic residues" evidence="1">
    <location>
        <begin position="214"/>
        <end position="228"/>
    </location>
</feature>
<proteinExistence type="predicted"/>
<feature type="compositionally biased region" description="Low complexity" evidence="1">
    <location>
        <begin position="351"/>
        <end position="362"/>
    </location>
</feature>
<feature type="compositionally biased region" description="Polar residues" evidence="1">
    <location>
        <begin position="201"/>
        <end position="210"/>
    </location>
</feature>